<protein>
    <submittedName>
        <fullName evidence="3">Carbohydrate porin</fullName>
    </submittedName>
</protein>
<sequence>MSPFNSRKHPLVILLFALAINGSVWGVNLALADEQIGAQDTKQDSVAIEDQSWSLYGQLTNITQRHGSFNAPYSGTNSLSPQGPTVETTDATLFIGRRLWQGAEVWLNPEIDQGFGMNGTLGVAGFPSGGAYKIGENKPYLRVPRLFLRQSIDLSGELNSVEAGPNQFAGHQATNNVIVTVGKFAVTDIFDANSYAHDPRADFLNWSIIDAGAYDYAADSWGYTYGGAVEWTQDWWTLRFGFFQLSPVPNAKIARVNFGENSTNIEFEARQNWLNHPGKVKLLVWDNQARMASYRDALVLAQQTKTISDVALVRRYSSRPGVVLNVEQELSPTVGAFARLSADRGDKEAYEFSDINHSLSAGVSIKGASWNRADDTVGIAGVVNRISGDAQHYLAAGGLGVLVGDGALNYAPEKIAELHYSWHATSYAAVTLDYQHITNPAYNQDRGPVSVYGLRLHANF</sequence>
<reference evidence="3 4" key="1">
    <citation type="submission" date="2019-03" db="EMBL/GenBank/DDBJ databases">
        <title>Sapientia aquatica gen. nov., sp. nov., isolated from a crater lake.</title>
        <authorList>
            <person name="Felfoldi T."/>
            <person name="Szabo A."/>
            <person name="Toth E."/>
            <person name="Schumann P."/>
            <person name="Keki Z."/>
            <person name="Marialigeti K."/>
            <person name="Mathe I."/>
        </authorList>
    </citation>
    <scope>NUCLEOTIDE SEQUENCE [LARGE SCALE GENOMIC DNA]</scope>
    <source>
        <strain evidence="3 4">SA-152</strain>
    </source>
</reference>
<dbReference type="Proteomes" id="UP000294829">
    <property type="component" value="Unassembled WGS sequence"/>
</dbReference>
<dbReference type="GO" id="GO:0015288">
    <property type="term" value="F:porin activity"/>
    <property type="evidence" value="ECO:0007669"/>
    <property type="project" value="InterPro"/>
</dbReference>
<evidence type="ECO:0000256" key="2">
    <source>
        <dbReference type="RuleBase" id="RU363072"/>
    </source>
</evidence>
<dbReference type="EMBL" id="SMYL01000003">
    <property type="protein sequence ID" value="TDK66655.1"/>
    <property type="molecule type" value="Genomic_DNA"/>
</dbReference>
<name>A0A4R5W2N4_9BURK</name>
<evidence type="ECO:0000313" key="4">
    <source>
        <dbReference type="Proteomes" id="UP000294829"/>
    </source>
</evidence>
<dbReference type="InterPro" id="IPR007049">
    <property type="entry name" value="Carb-sel_porin_OprB"/>
</dbReference>
<dbReference type="Pfam" id="PF04966">
    <property type="entry name" value="OprB"/>
    <property type="match status" value="1"/>
</dbReference>
<dbReference type="Gene3D" id="2.40.160.180">
    <property type="entry name" value="Carbohydrate-selective porin OprB"/>
    <property type="match status" value="1"/>
</dbReference>
<dbReference type="RefSeq" id="WP_133327752.1">
    <property type="nucleotide sequence ID" value="NZ_SMYL01000003.1"/>
</dbReference>
<evidence type="ECO:0000256" key="1">
    <source>
        <dbReference type="ARBA" id="ARBA00008769"/>
    </source>
</evidence>
<proteinExistence type="inferred from homology"/>
<evidence type="ECO:0000313" key="3">
    <source>
        <dbReference type="EMBL" id="TDK66655.1"/>
    </source>
</evidence>
<accession>A0A4R5W2N4</accession>
<comment type="similarity">
    <text evidence="1 2">Belongs to the OprB family.</text>
</comment>
<dbReference type="OrthoDB" id="5755240at2"/>
<dbReference type="AlphaFoldDB" id="A0A4R5W2N4"/>
<keyword evidence="4" id="KW-1185">Reference proteome</keyword>
<comment type="caution">
    <text evidence="3">The sequence shown here is derived from an EMBL/GenBank/DDBJ whole genome shotgun (WGS) entry which is preliminary data.</text>
</comment>
<dbReference type="GO" id="GO:0016020">
    <property type="term" value="C:membrane"/>
    <property type="evidence" value="ECO:0007669"/>
    <property type="project" value="InterPro"/>
</dbReference>
<organism evidence="3 4">
    <name type="scientific">Sapientia aquatica</name>
    <dbReference type="NCBI Taxonomy" id="1549640"/>
    <lineage>
        <taxon>Bacteria</taxon>
        <taxon>Pseudomonadati</taxon>
        <taxon>Pseudomonadota</taxon>
        <taxon>Betaproteobacteria</taxon>
        <taxon>Burkholderiales</taxon>
        <taxon>Oxalobacteraceae</taxon>
        <taxon>Sapientia</taxon>
    </lineage>
</organism>
<dbReference type="InterPro" id="IPR038673">
    <property type="entry name" value="OprB_sf"/>
</dbReference>
<dbReference type="GO" id="GO:0008643">
    <property type="term" value="P:carbohydrate transport"/>
    <property type="evidence" value="ECO:0007669"/>
    <property type="project" value="InterPro"/>
</dbReference>
<gene>
    <name evidence="3" type="ORF">E2I14_09385</name>
</gene>